<accession>A0A438IBL6</accession>
<evidence type="ECO:0000313" key="2">
    <source>
        <dbReference type="Proteomes" id="UP000288805"/>
    </source>
</evidence>
<protein>
    <submittedName>
        <fullName evidence="1">Uncharacterized protein</fullName>
    </submittedName>
</protein>
<dbReference type="AlphaFoldDB" id="A0A438IBL6"/>
<dbReference type="GO" id="GO:0001671">
    <property type="term" value="F:ATPase activator activity"/>
    <property type="evidence" value="ECO:0007669"/>
    <property type="project" value="InterPro"/>
</dbReference>
<sequence length="196" mass="21752">MFYTSTSPMIIQSSHLESCTLIAAYCYVFGKETMAIITLKAWLGHGRRRTLINGQATESSCHWSIANAPLRPKNIFPCGWESCCWTASGLELLISVGSLVLSGGKAEITEVSKCSGDEWTPPINHVTILSCLGTSYVLFWLLSTLRVLVSLSGEWIIREEKKMIKGHVDIPEFSFGELDDLQLNLGTKKVLNIVPW</sequence>
<dbReference type="EMBL" id="QGNW01000124">
    <property type="protein sequence ID" value="RVW94069.1"/>
    <property type="molecule type" value="Genomic_DNA"/>
</dbReference>
<proteinExistence type="predicted"/>
<dbReference type="PANTHER" id="PTHR13009:SF22">
    <property type="entry name" value="LD43819P"/>
    <property type="match status" value="1"/>
</dbReference>
<dbReference type="PANTHER" id="PTHR13009">
    <property type="entry name" value="HEAT SHOCK PROTEIN 90 HSP90 CO-CHAPERONE AHA-1"/>
    <property type="match status" value="1"/>
</dbReference>
<organism evidence="1 2">
    <name type="scientific">Vitis vinifera</name>
    <name type="common">Grape</name>
    <dbReference type="NCBI Taxonomy" id="29760"/>
    <lineage>
        <taxon>Eukaryota</taxon>
        <taxon>Viridiplantae</taxon>
        <taxon>Streptophyta</taxon>
        <taxon>Embryophyta</taxon>
        <taxon>Tracheophyta</taxon>
        <taxon>Spermatophyta</taxon>
        <taxon>Magnoliopsida</taxon>
        <taxon>eudicotyledons</taxon>
        <taxon>Gunneridae</taxon>
        <taxon>Pentapetalae</taxon>
        <taxon>rosids</taxon>
        <taxon>Vitales</taxon>
        <taxon>Vitaceae</taxon>
        <taxon>Viteae</taxon>
        <taxon>Vitis</taxon>
    </lineage>
</organism>
<dbReference type="GO" id="GO:0051087">
    <property type="term" value="F:protein-folding chaperone binding"/>
    <property type="evidence" value="ECO:0007669"/>
    <property type="project" value="InterPro"/>
</dbReference>
<dbReference type="InterPro" id="IPR015310">
    <property type="entry name" value="AHSA1-like_N"/>
</dbReference>
<gene>
    <name evidence="1" type="ORF">CK203_038215</name>
</gene>
<evidence type="ECO:0000313" key="1">
    <source>
        <dbReference type="EMBL" id="RVW94069.1"/>
    </source>
</evidence>
<comment type="caution">
    <text evidence="1">The sequence shown here is derived from an EMBL/GenBank/DDBJ whole genome shotgun (WGS) entry which is preliminary data.</text>
</comment>
<dbReference type="Proteomes" id="UP000288805">
    <property type="component" value="Unassembled WGS sequence"/>
</dbReference>
<name>A0A438IBL6_VITVI</name>
<reference evidence="1 2" key="1">
    <citation type="journal article" date="2018" name="PLoS Genet.">
        <title>Population sequencing reveals clonal diversity and ancestral inbreeding in the grapevine cultivar Chardonnay.</title>
        <authorList>
            <person name="Roach M.J."/>
            <person name="Johnson D.L."/>
            <person name="Bohlmann J."/>
            <person name="van Vuuren H.J."/>
            <person name="Jones S.J."/>
            <person name="Pretorius I.S."/>
            <person name="Schmidt S.A."/>
            <person name="Borneman A.R."/>
        </authorList>
    </citation>
    <scope>NUCLEOTIDE SEQUENCE [LARGE SCALE GENOMIC DNA]</scope>
    <source>
        <strain evidence="2">cv. Chardonnay</strain>
        <tissue evidence="1">Leaf</tissue>
    </source>
</reference>